<dbReference type="Proteomes" id="UP000770661">
    <property type="component" value="Unassembled WGS sequence"/>
</dbReference>
<evidence type="ECO:0000313" key="4">
    <source>
        <dbReference type="EMBL" id="KAG0730066.1"/>
    </source>
</evidence>
<dbReference type="InterPro" id="IPR052709">
    <property type="entry name" value="Transposase-MT_Hybrid"/>
</dbReference>
<dbReference type="InterPro" id="IPR001888">
    <property type="entry name" value="Transposase_1"/>
</dbReference>
<dbReference type="EMBL" id="JACEEZ010006304">
    <property type="protein sequence ID" value="KAG0724869.1"/>
    <property type="molecule type" value="Genomic_DNA"/>
</dbReference>
<keyword evidence="5" id="KW-1185">Reference proteome</keyword>
<organism evidence="3 5">
    <name type="scientific">Chionoecetes opilio</name>
    <name type="common">Atlantic snow crab</name>
    <name type="synonym">Cancer opilio</name>
    <dbReference type="NCBI Taxonomy" id="41210"/>
    <lineage>
        <taxon>Eukaryota</taxon>
        <taxon>Metazoa</taxon>
        <taxon>Ecdysozoa</taxon>
        <taxon>Arthropoda</taxon>
        <taxon>Crustacea</taxon>
        <taxon>Multicrustacea</taxon>
        <taxon>Malacostraca</taxon>
        <taxon>Eumalacostraca</taxon>
        <taxon>Eucarida</taxon>
        <taxon>Decapoda</taxon>
        <taxon>Pleocyemata</taxon>
        <taxon>Brachyura</taxon>
        <taxon>Eubrachyura</taxon>
        <taxon>Majoidea</taxon>
        <taxon>Majidae</taxon>
        <taxon>Chionoecetes</taxon>
    </lineage>
</organism>
<dbReference type="PANTHER" id="PTHR46060:SF1">
    <property type="entry name" value="MARINER MOS1 TRANSPOSASE-LIKE PROTEIN"/>
    <property type="match status" value="1"/>
</dbReference>
<accession>A0A8J4YK79</accession>
<dbReference type="GO" id="GO:0003676">
    <property type="term" value="F:nucleic acid binding"/>
    <property type="evidence" value="ECO:0007669"/>
    <property type="project" value="InterPro"/>
</dbReference>
<sequence length="349" mass="40514">MSNFEQRANIKFCFKLNKSATETHKLLQEVYGDTAVTHKTVCKWFGKFRDGQESLNDDERSGRPSTSRNDDNIAAIKTIIRGNRRLTIREIAEETNLSFGSVQTILTEDLKMRRVSAKFVPRLLTLEQKETRVSMSAELFDRCVTDATFLPSIVTGDESWVYGYDPETKTQSSQWKTVSSPRPKKARQSRSLVKVMLLAFFDIEGMVHIEFLPRGTTVNAVFYVEVLKRLREAVRRKRPEKWRNGWLLHHDNAPSHTSLLVQQFMAGKNLAAVPHPPYSPDLAPCDFWLFPKLKMTLKGKRFETNEDIKSNTMDRLKLLKKEDFQTCFRQWQERWNKCVCAEGEYFEGD</sequence>
<feature type="domain" description="Mos1 transposase HTH" evidence="1">
    <location>
        <begin position="7"/>
        <end position="51"/>
    </location>
</feature>
<dbReference type="AlphaFoldDB" id="A0A8J4YK79"/>
<comment type="caution">
    <text evidence="3">The sequence shown here is derived from an EMBL/GenBank/DDBJ whole genome shotgun (WGS) entry which is preliminary data.</text>
</comment>
<evidence type="ECO:0000313" key="2">
    <source>
        <dbReference type="EMBL" id="KAG0720823.1"/>
    </source>
</evidence>
<gene>
    <name evidence="4" type="ORF">GWK47_029051</name>
    <name evidence="3" type="ORF">GWK47_039707</name>
    <name evidence="2" type="ORF">GWK47_047653</name>
</gene>
<dbReference type="Pfam" id="PF01359">
    <property type="entry name" value="Transposase_1"/>
    <property type="match status" value="1"/>
</dbReference>
<evidence type="ECO:0000259" key="1">
    <source>
        <dbReference type="Pfam" id="PF17906"/>
    </source>
</evidence>
<evidence type="ECO:0000313" key="5">
    <source>
        <dbReference type="Proteomes" id="UP000770661"/>
    </source>
</evidence>
<protein>
    <submittedName>
        <fullName evidence="3">Mariner Mos1 transposase</fullName>
    </submittedName>
</protein>
<evidence type="ECO:0000313" key="3">
    <source>
        <dbReference type="EMBL" id="KAG0724869.1"/>
    </source>
</evidence>
<proteinExistence type="predicted"/>
<reference evidence="3" key="1">
    <citation type="submission" date="2020-07" db="EMBL/GenBank/DDBJ databases">
        <title>The High-quality genome of the commercially important snow crab, Chionoecetes opilio.</title>
        <authorList>
            <person name="Jeong J.-H."/>
            <person name="Ryu S."/>
        </authorList>
    </citation>
    <scope>NUCLEOTIDE SEQUENCE</scope>
    <source>
        <strain evidence="3">MADBK_172401_WGS</strain>
        <tissue evidence="3">Digestive gland</tissue>
    </source>
</reference>
<dbReference type="Gene3D" id="3.30.420.10">
    <property type="entry name" value="Ribonuclease H-like superfamily/Ribonuclease H"/>
    <property type="match status" value="1"/>
</dbReference>
<name>A0A8J4YK79_CHIOP</name>
<dbReference type="PANTHER" id="PTHR46060">
    <property type="entry name" value="MARINER MOS1 TRANSPOSASE-LIKE PROTEIN"/>
    <property type="match status" value="1"/>
</dbReference>
<dbReference type="Gene3D" id="1.10.10.1450">
    <property type="match status" value="1"/>
</dbReference>
<dbReference type="InterPro" id="IPR041426">
    <property type="entry name" value="Mos1_HTH"/>
</dbReference>
<dbReference type="Pfam" id="PF17906">
    <property type="entry name" value="HTH_48"/>
    <property type="match status" value="1"/>
</dbReference>
<dbReference type="EMBL" id="JACEEZ010000557">
    <property type="protein sequence ID" value="KAG0730066.1"/>
    <property type="molecule type" value="Genomic_DNA"/>
</dbReference>
<dbReference type="OrthoDB" id="6371477at2759"/>
<dbReference type="EMBL" id="JACEEZ010012173">
    <property type="protein sequence ID" value="KAG0720823.1"/>
    <property type="molecule type" value="Genomic_DNA"/>
</dbReference>
<dbReference type="InterPro" id="IPR036397">
    <property type="entry name" value="RNaseH_sf"/>
</dbReference>